<organism evidence="1 2">
    <name type="scientific">Isoptericola luteus</name>
    <dbReference type="NCBI Taxonomy" id="2879484"/>
    <lineage>
        <taxon>Bacteria</taxon>
        <taxon>Bacillati</taxon>
        <taxon>Actinomycetota</taxon>
        <taxon>Actinomycetes</taxon>
        <taxon>Micrococcales</taxon>
        <taxon>Promicromonosporaceae</taxon>
        <taxon>Isoptericola</taxon>
    </lineage>
</organism>
<dbReference type="Proteomes" id="UP001319870">
    <property type="component" value="Unassembled WGS sequence"/>
</dbReference>
<name>A0ABS7ZBV7_9MICO</name>
<comment type="caution">
    <text evidence="1">The sequence shown here is derived from an EMBL/GenBank/DDBJ whole genome shotgun (WGS) entry which is preliminary data.</text>
</comment>
<dbReference type="PANTHER" id="PTHR32305:SF17">
    <property type="entry name" value="TRNA NUCLEASE WAPA"/>
    <property type="match status" value="1"/>
</dbReference>
<dbReference type="EMBL" id="JAIXCQ010000002">
    <property type="protein sequence ID" value="MCA5892538.1"/>
    <property type="molecule type" value="Genomic_DNA"/>
</dbReference>
<dbReference type="Gene3D" id="2.180.10.10">
    <property type="entry name" value="RHS repeat-associated core"/>
    <property type="match status" value="1"/>
</dbReference>
<evidence type="ECO:0000313" key="1">
    <source>
        <dbReference type="EMBL" id="MCA5892538.1"/>
    </source>
</evidence>
<proteinExistence type="predicted"/>
<evidence type="ECO:0000313" key="2">
    <source>
        <dbReference type="Proteomes" id="UP001319870"/>
    </source>
</evidence>
<dbReference type="InterPro" id="IPR022385">
    <property type="entry name" value="Rhs_assc_core"/>
</dbReference>
<protein>
    <submittedName>
        <fullName evidence="1">RHS repeat-associated core domain-containing protein</fullName>
    </submittedName>
</protein>
<reference evidence="1 2" key="1">
    <citation type="submission" date="2021-09" db="EMBL/GenBank/DDBJ databases">
        <title>Isoptericola luteus sp. nov., a novel bacterium isolated from Harbin, the capital city of Heilongjiang province.</title>
        <authorList>
            <person name="Li J."/>
        </authorList>
    </citation>
    <scope>NUCLEOTIDE SEQUENCE [LARGE SCALE GENOMIC DNA]</scope>
    <source>
        <strain evidence="1 2">NEAU-Y5</strain>
    </source>
</reference>
<keyword evidence="2" id="KW-1185">Reference proteome</keyword>
<dbReference type="InterPro" id="IPR050708">
    <property type="entry name" value="T6SS_VgrG/RHS"/>
</dbReference>
<accession>A0ABS7ZBV7</accession>
<dbReference type="NCBIfam" id="TIGR03696">
    <property type="entry name" value="Rhs_assc_core"/>
    <property type="match status" value="1"/>
</dbReference>
<dbReference type="RefSeq" id="WP_225564309.1">
    <property type="nucleotide sequence ID" value="NZ_JAIXCQ010000002.1"/>
</dbReference>
<sequence>MWDYDAHYTYDAAGNVLSVADAPEGETADVQCFDYDGLRRLTQAWSQDSATCAATPSTSVVGGAAGYWTSYTFDQVGNRTAVVEHATAAGGTDTTLAYTYPAAGSAQAHAVSSVTASGTASGTSSYSYDATGNTTTRQVAGKTAQTLTWDAEGELSKVAEGDTTKGQFVYTADGDRLTRTQDGTTTVLLPGGMELSLSGTTVTAQRYFAFNGQSVAVRTDAGASGQTTIVADHHGTGVLQVAQANNSVSRRYTDPYGQARGAAAAWTGDRTFLDKTADATGLVAVGARYYDPIIGRFISVDPVMDLADPQQWNAYAYSNNNPLTWSDPSGMIPIGAGHVGYNPKQKNDKRKYDTCSKATSCVKTAKKAGGTVRVRESYTRHAYRHFNKYKDKSVVAHTKNIRSRAHATAMATTTAASVAMSGPQETAAALERVKRWNRVEVRPYWLQTRMRSAWGRQTQSFKTSRTTQTVNSLAQSPALKWGGRALGVAGVGIGVWAYHESGDGWGEAATKTAVDTAAIMGLAKGGAVVGAAIGSLFPGVGTAIGAGVGGVIGAGIGFFTASAINQRIEEKW</sequence>
<gene>
    <name evidence="1" type="ORF">LEP48_04115</name>
</gene>
<dbReference type="PANTHER" id="PTHR32305">
    <property type="match status" value="1"/>
</dbReference>